<dbReference type="GO" id="GO:0006099">
    <property type="term" value="P:tricarboxylic acid cycle"/>
    <property type="evidence" value="ECO:0007669"/>
    <property type="project" value="UniProtKB-UniPathway"/>
</dbReference>
<evidence type="ECO:0000256" key="1">
    <source>
        <dbReference type="ARBA" id="ARBA00001966"/>
    </source>
</evidence>
<dbReference type="InterPro" id="IPR018136">
    <property type="entry name" value="Aconitase_4Fe-4S_BS"/>
</dbReference>
<dbReference type="RefSeq" id="WP_105960241.1">
    <property type="nucleotide sequence ID" value="NZ_PVNS01000016.1"/>
</dbReference>
<evidence type="ECO:0000259" key="13">
    <source>
        <dbReference type="Pfam" id="PF00694"/>
    </source>
</evidence>
<accession>A0A2P6MDU8</accession>
<dbReference type="EC" id="4.2.1.3" evidence="11"/>
<comment type="cofactor">
    <cofactor evidence="1">
        <name>[4Fe-4S] cluster</name>
        <dbReference type="ChEBI" id="CHEBI:49883"/>
    </cofactor>
</comment>
<evidence type="ECO:0000256" key="8">
    <source>
        <dbReference type="ARBA" id="ARBA00023014"/>
    </source>
</evidence>
<dbReference type="OrthoDB" id="9764318at2"/>
<comment type="caution">
    <text evidence="14">The sequence shown here is derived from an EMBL/GenBank/DDBJ whole genome shotgun (WGS) entry which is preliminary data.</text>
</comment>
<keyword evidence="15" id="KW-1185">Reference proteome</keyword>
<dbReference type="AlphaFoldDB" id="A0A2P6MDU8"/>
<evidence type="ECO:0000256" key="9">
    <source>
        <dbReference type="ARBA" id="ARBA00023239"/>
    </source>
</evidence>
<dbReference type="SUPFAM" id="SSF52016">
    <property type="entry name" value="LeuD/IlvD-like"/>
    <property type="match status" value="1"/>
</dbReference>
<dbReference type="PROSITE" id="PS00450">
    <property type="entry name" value="ACONITASE_1"/>
    <property type="match status" value="1"/>
</dbReference>
<evidence type="ECO:0000256" key="7">
    <source>
        <dbReference type="ARBA" id="ARBA00023004"/>
    </source>
</evidence>
<dbReference type="FunFam" id="3.20.19.10:FF:000001">
    <property type="entry name" value="Aconitate hydratase"/>
    <property type="match status" value="1"/>
</dbReference>
<dbReference type="Gene3D" id="3.30.499.10">
    <property type="entry name" value="Aconitase, domain 3"/>
    <property type="match status" value="2"/>
</dbReference>
<dbReference type="InterPro" id="IPR001030">
    <property type="entry name" value="Acoase/IPM_deHydtase_lsu_aba"/>
</dbReference>
<dbReference type="InterPro" id="IPR036008">
    <property type="entry name" value="Aconitase_4Fe-4S_dom"/>
</dbReference>
<dbReference type="UniPathway" id="UPA00223">
    <property type="reaction ID" value="UER00718"/>
</dbReference>
<evidence type="ECO:0000256" key="5">
    <source>
        <dbReference type="ARBA" id="ARBA00022532"/>
    </source>
</evidence>
<keyword evidence="11" id="KW-0004">4Fe-4S</keyword>
<dbReference type="SUPFAM" id="SSF53732">
    <property type="entry name" value="Aconitase iron-sulfur domain"/>
    <property type="match status" value="1"/>
</dbReference>
<dbReference type="FunFam" id="3.30.499.10:FF:000002">
    <property type="entry name" value="Aconitate hydratase"/>
    <property type="match status" value="1"/>
</dbReference>
<dbReference type="InterPro" id="IPR015928">
    <property type="entry name" value="Aconitase/3IPM_dehydase_swvl"/>
</dbReference>
<dbReference type="FunFam" id="3.30.499.10:FF:000005">
    <property type="entry name" value="cytoplasmic aconitate hydratase"/>
    <property type="match status" value="1"/>
</dbReference>
<dbReference type="InterPro" id="IPR000573">
    <property type="entry name" value="AconitaseA/IPMdHydase_ssu_swvl"/>
</dbReference>
<dbReference type="PRINTS" id="PR00415">
    <property type="entry name" value="ACONITASE"/>
</dbReference>
<dbReference type="Pfam" id="PF00330">
    <property type="entry name" value="Aconitase"/>
    <property type="match status" value="1"/>
</dbReference>
<comment type="catalytic activity">
    <reaction evidence="10 11">
        <text>citrate = D-threo-isocitrate</text>
        <dbReference type="Rhea" id="RHEA:10336"/>
        <dbReference type="ChEBI" id="CHEBI:15562"/>
        <dbReference type="ChEBI" id="CHEBI:16947"/>
        <dbReference type="EC" id="4.2.1.3"/>
    </reaction>
</comment>
<evidence type="ECO:0000256" key="4">
    <source>
        <dbReference type="ARBA" id="ARBA00011245"/>
    </source>
</evidence>
<evidence type="ECO:0000256" key="6">
    <source>
        <dbReference type="ARBA" id="ARBA00022723"/>
    </source>
</evidence>
<evidence type="ECO:0000256" key="2">
    <source>
        <dbReference type="ARBA" id="ARBA00004717"/>
    </source>
</evidence>
<sequence>MTNETESLFQSKRSFDVNGEAYNYYALSALEEAGVGNVKKLPYSIRVLLESVLRQYDGRVIKEEHVTNLAKWGSDAVKGIDVPFKPSRVILQDFTGVPAVVDLASLRKAMSDLGGDPAEINPAIPVDLVVDHSVQVDEFGTPNSLRRNMELEFERNMERYKFLNWAQKSLDNYRAVPPATGIVHQVNLEYLANVVQQSENENGEKTAYPDSLVGTDSHTTMINGLGVLGWGVGGIEAEAGMLQQPSYFPVPEVIGVKLDGAMPEGATATDLALKVTQALREKNVVGKFVEFFGPGLAEMTLADRATISNMAPEYGATCGFFPVDDETLNYLRFTGRSEELVNLVETYTKKNDMFYTPGGADPEFTDVLHIDLNKIQPNLAGPKRPQDLIELKDMKKEWQEALTAPVSNKGFGLSPEEIGKTAEVTHPNGKKSVLKTGSLAIAAITSCTNTSNPHVMLGAGLLAKNAVEKGLDVPDYVKTSLAPGSKVVTGYLQNAGLMTYLEELGFNLVGYGCTTCIGNSGPLPEEIEKGIADADLTVSSVLSGNRNFEGRIHPLVKANYLASPPLVVAYALAGTVDVDFYNEPLGVNKNGEEVYFKDIWPSNAEIQKAMEEAVDPKLFKQEYARVFDDNEEWNKLDTPESELYDFDEDSTYIQNPPFFENLSPDPEDVKPLNNLRAVAKFGDSVTTDHISPAGAIAKDSPAGRFLMDKGLKPAQFNSYGSRRGNHEVMMRGTFANIRIKNQLAPGTEGGYTTHWPTGDTMAIYDACMQYKEEDTSLLVLAGKDYGMGSSRDWAAKGTNLLGIKTVIAESFERIHRSNLVLMGVLPLQFKEGDSADSLGLTGKEHFDVEVTNDVMPRDEINVTAVDKESGKETTFSVIARFDSEVEIDYYRHGGILQMVLRSNLQNQ</sequence>
<proteinExistence type="inferred from homology"/>
<reference evidence="14 15" key="1">
    <citation type="submission" date="2018-03" db="EMBL/GenBank/DDBJ databases">
        <title>Bacillus urumqiensis sp. nov., a moderately haloalkaliphilic bacterium isolated from a salt lake.</title>
        <authorList>
            <person name="Zhao B."/>
            <person name="Liao Z."/>
        </authorList>
    </citation>
    <scope>NUCLEOTIDE SEQUENCE [LARGE SCALE GENOMIC DNA]</scope>
    <source>
        <strain evidence="14 15">BZ-SZ-XJ18</strain>
    </source>
</reference>
<dbReference type="Gene3D" id="3.20.19.10">
    <property type="entry name" value="Aconitase, domain 4"/>
    <property type="match status" value="1"/>
</dbReference>
<name>A0A2P6MDU8_ALKUR</name>
<keyword evidence="8 11" id="KW-0411">Iron-sulfur</keyword>
<dbReference type="EMBL" id="PVNS01000016">
    <property type="protein sequence ID" value="PRO64453.1"/>
    <property type="molecule type" value="Genomic_DNA"/>
</dbReference>
<keyword evidence="5" id="KW-0816">Tricarboxylic acid cycle</keyword>
<dbReference type="Gene3D" id="6.10.190.10">
    <property type="match status" value="1"/>
</dbReference>
<dbReference type="GO" id="GO:0003994">
    <property type="term" value="F:aconitate hydratase activity"/>
    <property type="evidence" value="ECO:0007669"/>
    <property type="project" value="UniProtKB-EC"/>
</dbReference>
<dbReference type="GO" id="GO:0019679">
    <property type="term" value="P:propionate metabolic process, methylcitrate cycle"/>
    <property type="evidence" value="ECO:0007669"/>
    <property type="project" value="UniProtKB-ARBA"/>
</dbReference>
<feature type="domain" description="Aconitase A/isopropylmalate dehydratase small subunit swivel" evidence="13">
    <location>
        <begin position="704"/>
        <end position="831"/>
    </location>
</feature>
<dbReference type="NCBIfam" id="TIGR01341">
    <property type="entry name" value="aconitase_1"/>
    <property type="match status" value="1"/>
</dbReference>
<dbReference type="GO" id="GO:0051539">
    <property type="term" value="F:4 iron, 4 sulfur cluster binding"/>
    <property type="evidence" value="ECO:0007669"/>
    <property type="project" value="UniProtKB-KW"/>
</dbReference>
<dbReference type="NCBIfam" id="NF009520">
    <property type="entry name" value="PRK12881.1"/>
    <property type="match status" value="1"/>
</dbReference>
<comment type="subunit">
    <text evidence="4">Monomer.</text>
</comment>
<comment type="pathway">
    <text evidence="2">Carbohydrate metabolism; tricarboxylic acid cycle; isocitrate from oxaloacetate: step 2/2.</text>
</comment>
<dbReference type="CDD" id="cd01580">
    <property type="entry name" value="AcnA_IRP_Swivel"/>
    <property type="match status" value="1"/>
</dbReference>
<evidence type="ECO:0000256" key="11">
    <source>
        <dbReference type="RuleBase" id="RU361275"/>
    </source>
</evidence>
<protein>
    <recommendedName>
        <fullName evidence="11">Aconitate hydratase</fullName>
        <shortName evidence="11">Aconitase</shortName>
        <ecNumber evidence="11">4.2.1.3</ecNumber>
    </recommendedName>
</protein>
<comment type="function">
    <text evidence="11">Catalyzes the isomerization of citrate to isocitrate via cis-aconitate.</text>
</comment>
<evidence type="ECO:0000256" key="3">
    <source>
        <dbReference type="ARBA" id="ARBA00007185"/>
    </source>
</evidence>
<dbReference type="Proteomes" id="UP000243650">
    <property type="component" value="Unassembled WGS sequence"/>
</dbReference>
<gene>
    <name evidence="14" type="primary">acnA</name>
    <name evidence="14" type="ORF">C6I21_14735</name>
</gene>
<dbReference type="NCBIfam" id="NF006757">
    <property type="entry name" value="PRK09277.1"/>
    <property type="match status" value="1"/>
</dbReference>
<dbReference type="InterPro" id="IPR006249">
    <property type="entry name" value="Aconitase/IRP2"/>
</dbReference>
<organism evidence="14 15">
    <name type="scientific">Alkalicoccus urumqiensis</name>
    <name type="common">Bacillus urumqiensis</name>
    <dbReference type="NCBI Taxonomy" id="1548213"/>
    <lineage>
        <taxon>Bacteria</taxon>
        <taxon>Bacillati</taxon>
        <taxon>Bacillota</taxon>
        <taxon>Bacilli</taxon>
        <taxon>Bacillales</taxon>
        <taxon>Bacillaceae</taxon>
        <taxon>Alkalicoccus</taxon>
    </lineage>
</organism>
<dbReference type="InterPro" id="IPR015931">
    <property type="entry name" value="Acnase/IPM_dHydase_lsu_aba_1/3"/>
</dbReference>
<dbReference type="PROSITE" id="PS01244">
    <property type="entry name" value="ACONITASE_2"/>
    <property type="match status" value="1"/>
</dbReference>
<evidence type="ECO:0000259" key="12">
    <source>
        <dbReference type="Pfam" id="PF00330"/>
    </source>
</evidence>
<keyword evidence="9 11" id="KW-0456">Lyase</keyword>
<evidence type="ECO:0000313" key="15">
    <source>
        <dbReference type="Proteomes" id="UP000243650"/>
    </source>
</evidence>
<feature type="domain" description="Aconitase/3-isopropylmalate dehydratase large subunit alpha/beta/alpha" evidence="12">
    <location>
        <begin position="78"/>
        <end position="574"/>
    </location>
</feature>
<evidence type="ECO:0000256" key="10">
    <source>
        <dbReference type="ARBA" id="ARBA00023501"/>
    </source>
</evidence>
<keyword evidence="7 11" id="KW-0408">Iron</keyword>
<dbReference type="GO" id="GO:0046872">
    <property type="term" value="F:metal ion binding"/>
    <property type="evidence" value="ECO:0007669"/>
    <property type="project" value="UniProtKB-KW"/>
</dbReference>
<keyword evidence="6" id="KW-0479">Metal-binding</keyword>
<dbReference type="CDD" id="cd01586">
    <property type="entry name" value="AcnA_IRP"/>
    <property type="match status" value="1"/>
</dbReference>
<dbReference type="PANTHER" id="PTHR11670">
    <property type="entry name" value="ACONITASE/IRON-RESPONSIVE ELEMENT FAMILY MEMBER"/>
    <property type="match status" value="1"/>
</dbReference>
<dbReference type="Pfam" id="PF00694">
    <property type="entry name" value="Aconitase_C"/>
    <property type="match status" value="1"/>
</dbReference>
<evidence type="ECO:0000313" key="14">
    <source>
        <dbReference type="EMBL" id="PRO64453.1"/>
    </source>
</evidence>
<dbReference type="InterPro" id="IPR044137">
    <property type="entry name" value="AcnA_IRP_Swivel"/>
</dbReference>
<comment type="similarity">
    <text evidence="3 11">Belongs to the aconitase/IPM isomerase family.</text>
</comment>